<feature type="transmembrane region" description="Helical" evidence="1">
    <location>
        <begin position="64"/>
        <end position="83"/>
    </location>
</feature>
<feature type="transmembrane region" description="Helical" evidence="1">
    <location>
        <begin position="7"/>
        <end position="30"/>
    </location>
</feature>
<feature type="transmembrane region" description="Helical" evidence="1">
    <location>
        <begin position="36"/>
        <end position="57"/>
    </location>
</feature>
<evidence type="ECO:0000313" key="3">
    <source>
        <dbReference type="Proteomes" id="UP000831796"/>
    </source>
</evidence>
<feature type="transmembrane region" description="Helical" evidence="1">
    <location>
        <begin position="159"/>
        <end position="183"/>
    </location>
</feature>
<protein>
    <submittedName>
        <fullName evidence="2">Uncharacterized protein</fullName>
    </submittedName>
</protein>
<feature type="transmembrane region" description="Helical" evidence="1">
    <location>
        <begin position="133"/>
        <end position="153"/>
    </location>
</feature>
<evidence type="ECO:0000313" key="2">
    <source>
        <dbReference type="EMBL" id="UOQ73045.1"/>
    </source>
</evidence>
<name>A0A8T9Q7D3_9BACT</name>
<dbReference type="KEGG" id="hcu:MUN79_03455"/>
<gene>
    <name evidence="2" type="ORF">MUN79_03455</name>
</gene>
<feature type="transmembrane region" description="Helical" evidence="1">
    <location>
        <begin position="103"/>
        <end position="121"/>
    </location>
</feature>
<keyword evidence="1" id="KW-0812">Transmembrane</keyword>
<dbReference type="Proteomes" id="UP000831796">
    <property type="component" value="Chromosome"/>
</dbReference>
<keyword evidence="1" id="KW-1133">Transmembrane helix</keyword>
<organism evidence="2 3">
    <name type="scientific">Hymenobacter cellulosilyticus</name>
    <dbReference type="NCBI Taxonomy" id="2932248"/>
    <lineage>
        <taxon>Bacteria</taxon>
        <taxon>Pseudomonadati</taxon>
        <taxon>Bacteroidota</taxon>
        <taxon>Cytophagia</taxon>
        <taxon>Cytophagales</taxon>
        <taxon>Hymenobacteraceae</taxon>
        <taxon>Hymenobacter</taxon>
    </lineage>
</organism>
<sequence length="328" mass="35610">MQPPWYYFNFAVFSGVWTVAALAALVWPFARRRASQFVPYAFGLAWLLVALGLLSVVPEKKERYMLPLLPPLALLLTGLLRYWEVQFAAPGSRPRPDQWLLRGWAGILALACGALPVLVGAARLPGYTLTSPALVLTALVFVALAGLAGWAGWRQLPRPLMAASLLSMSALLGLVLPAYAALLHRRNEPGLRRLPQVAAAPVWQNLPWLALDGLPIEQVWAAGRAVPLWTGPADQLPPLPVVIVAASPLPAAFLPPGRAVCDWPIPTAFIWAARKRKDCFSWASWWQPMGGSNEAENVSPGSFMASSSRAEEKHATVVALGAYYSLTI</sequence>
<keyword evidence="3" id="KW-1185">Reference proteome</keyword>
<dbReference type="EMBL" id="CP095046">
    <property type="protein sequence ID" value="UOQ73045.1"/>
    <property type="molecule type" value="Genomic_DNA"/>
</dbReference>
<keyword evidence="1" id="KW-0472">Membrane</keyword>
<proteinExistence type="predicted"/>
<evidence type="ECO:0000256" key="1">
    <source>
        <dbReference type="SAM" id="Phobius"/>
    </source>
</evidence>
<reference evidence="2" key="1">
    <citation type="submission" date="2022-04" db="EMBL/GenBank/DDBJ databases">
        <title>Hymenobacter sp. isolated from the air.</title>
        <authorList>
            <person name="Won M."/>
            <person name="Lee C.-M."/>
            <person name="Woen H.-Y."/>
            <person name="Kwon S.-W."/>
        </authorList>
    </citation>
    <scope>NUCLEOTIDE SEQUENCE</scope>
    <source>
        <strain evidence="2">5116S-3</strain>
    </source>
</reference>
<accession>A0A8T9Q7D3</accession>
<dbReference type="AlphaFoldDB" id="A0A8T9Q7D3"/>
<dbReference type="RefSeq" id="WP_244676400.1">
    <property type="nucleotide sequence ID" value="NZ_CP095046.1"/>
</dbReference>